<keyword evidence="5" id="KW-1185">Reference proteome</keyword>
<sequence>MKTLLITLVLVAFASTALSQTTGIPNPCGNGTLCFGCVGVRTCCPHPNAVCCRSGVRCCPAGSACDALEQYCIRRNLMGEEIRIPIM</sequence>
<dbReference type="Pfam" id="PF00396">
    <property type="entry name" value="Granulin"/>
    <property type="match status" value="1"/>
</dbReference>
<comment type="caution">
    <text evidence="4">The sequence shown here is derived from an EMBL/GenBank/DDBJ whole genome shotgun (WGS) entry which is preliminary data.</text>
</comment>
<feature type="signal peptide" evidence="2">
    <location>
        <begin position="1"/>
        <end position="19"/>
    </location>
</feature>
<gene>
    <name evidence="4" type="ORF">L596_010460</name>
</gene>
<name>A0A4V6A6X3_STECR</name>
<evidence type="ECO:0000259" key="3">
    <source>
        <dbReference type="Pfam" id="PF00396"/>
    </source>
</evidence>
<dbReference type="OrthoDB" id="5949339at2759"/>
<dbReference type="AlphaFoldDB" id="A0A4V6A6X3"/>
<dbReference type="EMBL" id="AZBU02000002">
    <property type="protein sequence ID" value="TKR96445.1"/>
    <property type="molecule type" value="Genomic_DNA"/>
</dbReference>
<feature type="domain" description="Granulins" evidence="3">
    <location>
        <begin position="39"/>
        <end position="73"/>
    </location>
</feature>
<evidence type="ECO:0000256" key="2">
    <source>
        <dbReference type="SAM" id="SignalP"/>
    </source>
</evidence>
<evidence type="ECO:0000313" key="4">
    <source>
        <dbReference type="EMBL" id="TKR96445.1"/>
    </source>
</evidence>
<reference evidence="4 5" key="2">
    <citation type="journal article" date="2019" name="G3 (Bethesda)">
        <title>Hybrid Assembly of the Genome of the Entomopathogenic Nematode Steinernema carpocapsae Identifies the X-Chromosome.</title>
        <authorList>
            <person name="Serra L."/>
            <person name="Macchietto M."/>
            <person name="Macias-Munoz A."/>
            <person name="McGill C.J."/>
            <person name="Rodriguez I.M."/>
            <person name="Rodriguez B."/>
            <person name="Murad R."/>
            <person name="Mortazavi A."/>
        </authorList>
    </citation>
    <scope>NUCLEOTIDE SEQUENCE [LARGE SCALE GENOMIC DNA]</scope>
    <source>
        <strain evidence="4 5">ALL</strain>
    </source>
</reference>
<accession>A0A4V6A6X3</accession>
<dbReference type="InterPro" id="IPR037277">
    <property type="entry name" value="Granulin_sf"/>
</dbReference>
<evidence type="ECO:0000313" key="5">
    <source>
        <dbReference type="Proteomes" id="UP000298663"/>
    </source>
</evidence>
<dbReference type="Proteomes" id="UP000298663">
    <property type="component" value="Unassembled WGS sequence"/>
</dbReference>
<organism evidence="4 5">
    <name type="scientific">Steinernema carpocapsae</name>
    <name type="common">Entomopathogenic nematode</name>
    <dbReference type="NCBI Taxonomy" id="34508"/>
    <lineage>
        <taxon>Eukaryota</taxon>
        <taxon>Metazoa</taxon>
        <taxon>Ecdysozoa</taxon>
        <taxon>Nematoda</taxon>
        <taxon>Chromadorea</taxon>
        <taxon>Rhabditida</taxon>
        <taxon>Tylenchina</taxon>
        <taxon>Panagrolaimomorpha</taxon>
        <taxon>Strongyloidoidea</taxon>
        <taxon>Steinernematidae</taxon>
        <taxon>Steinernema</taxon>
    </lineage>
</organism>
<feature type="chain" id="PRO_5020572635" description="Granulins domain-containing protein" evidence="2">
    <location>
        <begin position="20"/>
        <end position="87"/>
    </location>
</feature>
<keyword evidence="2" id="KW-0732">Signal</keyword>
<keyword evidence="1" id="KW-1015">Disulfide bond</keyword>
<dbReference type="InterPro" id="IPR000118">
    <property type="entry name" value="Granulin"/>
</dbReference>
<protein>
    <recommendedName>
        <fullName evidence="3">Granulins domain-containing protein</fullName>
    </recommendedName>
</protein>
<proteinExistence type="predicted"/>
<dbReference type="Gene3D" id="2.10.25.160">
    <property type="entry name" value="Granulin"/>
    <property type="match status" value="1"/>
</dbReference>
<reference evidence="4 5" key="1">
    <citation type="journal article" date="2015" name="Genome Biol.">
        <title>Comparative genomics of Steinernema reveals deeply conserved gene regulatory networks.</title>
        <authorList>
            <person name="Dillman A.R."/>
            <person name="Macchietto M."/>
            <person name="Porter C.F."/>
            <person name="Rogers A."/>
            <person name="Williams B."/>
            <person name="Antoshechkin I."/>
            <person name="Lee M.M."/>
            <person name="Goodwin Z."/>
            <person name="Lu X."/>
            <person name="Lewis E.E."/>
            <person name="Goodrich-Blair H."/>
            <person name="Stock S.P."/>
            <person name="Adams B.J."/>
            <person name="Sternberg P.W."/>
            <person name="Mortazavi A."/>
        </authorList>
    </citation>
    <scope>NUCLEOTIDE SEQUENCE [LARGE SCALE GENOMIC DNA]</scope>
    <source>
        <strain evidence="4 5">ALL</strain>
    </source>
</reference>
<evidence type="ECO:0000256" key="1">
    <source>
        <dbReference type="ARBA" id="ARBA00023157"/>
    </source>
</evidence>